<sequence>MLINIGFFLLGVFAVLSGTKIAFPKSFYQALMLFLMIAIGLKGGVALAEHASWTLFTQSLYILAFGLILPFIAFAILYYIGLFERHDAASIAAHYGSVSVGTYAVAVAYLESQQIRYEAYIPLFVVLLEMPAIVVGIMLAKPSLFRQKKSIVQEENDKHASKALLHEMFFNQGIVLMVGSLVIGFVAADEIKSITPVFFSLFNGVLALFLLEMGMVAASRLEDIKRAGSFILAYSMAMPLIGGVLGCGLGVLMGLSSGGAILIAVLGASASYIAVPAAMRVALPQANHSLSISASLGITFPFNVMIGIPVYTVMTLWFVN</sequence>
<feature type="transmembrane region" description="Helical" evidence="1">
    <location>
        <begin position="27"/>
        <end position="48"/>
    </location>
</feature>
<feature type="transmembrane region" description="Helical" evidence="1">
    <location>
        <begin position="194"/>
        <end position="218"/>
    </location>
</feature>
<feature type="transmembrane region" description="Helical" evidence="1">
    <location>
        <begin position="119"/>
        <end position="140"/>
    </location>
</feature>
<feature type="transmembrane region" description="Helical" evidence="1">
    <location>
        <begin position="60"/>
        <end position="80"/>
    </location>
</feature>
<proteinExistence type="predicted"/>
<keyword evidence="1" id="KW-0472">Membrane</keyword>
<feature type="transmembrane region" description="Helical" evidence="1">
    <location>
        <begin position="261"/>
        <end position="283"/>
    </location>
</feature>
<dbReference type="PANTHER" id="PTHR40400">
    <property type="entry name" value="SLR1512 PROTEIN"/>
    <property type="match status" value="1"/>
</dbReference>
<dbReference type="RefSeq" id="WP_080915047.1">
    <property type="nucleotide sequence ID" value="NZ_CP020472.1"/>
</dbReference>
<keyword evidence="1" id="KW-0812">Transmembrane</keyword>
<name>A0ABM6JIZ9_9GAMM</name>
<accession>A0ABM6JIZ9</accession>
<dbReference type="PANTHER" id="PTHR40400:SF1">
    <property type="entry name" value="SLR1512 PROTEIN"/>
    <property type="match status" value="1"/>
</dbReference>
<evidence type="ECO:0000313" key="3">
    <source>
        <dbReference type="Proteomes" id="UP000191820"/>
    </source>
</evidence>
<protein>
    <submittedName>
        <fullName evidence="2">Sodium-dependent bicarbonate transport family permease</fullName>
    </submittedName>
</protein>
<gene>
    <name evidence="2" type="ORF">SJ2017_0943</name>
</gene>
<dbReference type="Pfam" id="PF05982">
    <property type="entry name" value="Sbt_1"/>
    <property type="match status" value="1"/>
</dbReference>
<keyword evidence="3" id="KW-1185">Reference proteome</keyword>
<dbReference type="InterPro" id="IPR010293">
    <property type="entry name" value="Sbt_1"/>
</dbReference>
<feature type="transmembrane region" description="Helical" evidence="1">
    <location>
        <begin position="168"/>
        <end position="188"/>
    </location>
</feature>
<dbReference type="Proteomes" id="UP000191820">
    <property type="component" value="Chromosome"/>
</dbReference>
<dbReference type="EMBL" id="CP020472">
    <property type="protein sequence ID" value="ARD21274.1"/>
    <property type="molecule type" value="Genomic_DNA"/>
</dbReference>
<evidence type="ECO:0000256" key="1">
    <source>
        <dbReference type="SAM" id="Phobius"/>
    </source>
</evidence>
<evidence type="ECO:0000313" key="2">
    <source>
        <dbReference type="EMBL" id="ARD21274.1"/>
    </source>
</evidence>
<organism evidence="2 3">
    <name type="scientific">Shewanella japonica</name>
    <dbReference type="NCBI Taxonomy" id="93973"/>
    <lineage>
        <taxon>Bacteria</taxon>
        <taxon>Pseudomonadati</taxon>
        <taxon>Pseudomonadota</taxon>
        <taxon>Gammaproteobacteria</taxon>
        <taxon>Alteromonadales</taxon>
        <taxon>Shewanellaceae</taxon>
        <taxon>Shewanella</taxon>
    </lineage>
</organism>
<feature type="transmembrane region" description="Helical" evidence="1">
    <location>
        <begin position="230"/>
        <end position="255"/>
    </location>
</feature>
<feature type="transmembrane region" description="Helical" evidence="1">
    <location>
        <begin position="295"/>
        <end position="319"/>
    </location>
</feature>
<keyword evidence="1" id="KW-1133">Transmembrane helix</keyword>
<reference evidence="2 3" key="1">
    <citation type="submission" date="2017-03" db="EMBL/GenBank/DDBJ databases">
        <title>Genome sequencing of Shewanella japonica KCTC 22435.</title>
        <authorList>
            <person name="Kim K.M."/>
        </authorList>
    </citation>
    <scope>NUCLEOTIDE SEQUENCE [LARGE SCALE GENOMIC DNA]</scope>
    <source>
        <strain evidence="2 3">KCTC 22435</strain>
    </source>
</reference>